<name>A0ABW7BLL5_9ACTN</name>
<evidence type="ECO:0000256" key="6">
    <source>
        <dbReference type="ARBA" id="ARBA00023136"/>
    </source>
</evidence>
<comment type="subcellular location">
    <subcellularLocation>
        <location evidence="1">Cell membrane</location>
        <topology evidence="1">Multi-pass membrane protein</topology>
    </subcellularLocation>
</comment>
<proteinExistence type="predicted"/>
<evidence type="ECO:0000256" key="3">
    <source>
        <dbReference type="ARBA" id="ARBA00022692"/>
    </source>
</evidence>
<organism evidence="9 10">
    <name type="scientific">Streptomyces cinerochromogenes</name>
    <dbReference type="NCBI Taxonomy" id="66422"/>
    <lineage>
        <taxon>Bacteria</taxon>
        <taxon>Bacillati</taxon>
        <taxon>Actinomycetota</taxon>
        <taxon>Actinomycetes</taxon>
        <taxon>Kitasatosporales</taxon>
        <taxon>Streptomycetaceae</taxon>
        <taxon>Streptomyces</taxon>
    </lineage>
</organism>
<evidence type="ECO:0000256" key="5">
    <source>
        <dbReference type="ARBA" id="ARBA00022989"/>
    </source>
</evidence>
<evidence type="ECO:0000313" key="10">
    <source>
        <dbReference type="Proteomes" id="UP001604267"/>
    </source>
</evidence>
<dbReference type="Gene3D" id="1.20.144.10">
    <property type="entry name" value="Phosphatidic acid phosphatase type 2/haloperoxidase"/>
    <property type="match status" value="1"/>
</dbReference>
<dbReference type="EMBL" id="JBICYV010000036">
    <property type="protein sequence ID" value="MFG3016820.1"/>
    <property type="molecule type" value="Genomic_DNA"/>
</dbReference>
<evidence type="ECO:0000313" key="9">
    <source>
        <dbReference type="EMBL" id="MFG3016820.1"/>
    </source>
</evidence>
<keyword evidence="6" id="KW-0472">Membrane</keyword>
<evidence type="ECO:0000259" key="8">
    <source>
        <dbReference type="SMART" id="SM00014"/>
    </source>
</evidence>
<feature type="domain" description="Phosphatidic acid phosphatase type 2/haloperoxidase" evidence="8">
    <location>
        <begin position="60"/>
        <end position="167"/>
    </location>
</feature>
<dbReference type="SMART" id="SM00014">
    <property type="entry name" value="acidPPc"/>
    <property type="match status" value="1"/>
</dbReference>
<feature type="region of interest" description="Disordered" evidence="7">
    <location>
        <begin position="82"/>
        <end position="104"/>
    </location>
</feature>
<keyword evidence="5" id="KW-1133">Transmembrane helix</keyword>
<keyword evidence="2" id="KW-1003">Cell membrane</keyword>
<keyword evidence="4" id="KW-0378">Hydrolase</keyword>
<evidence type="ECO:0000256" key="2">
    <source>
        <dbReference type="ARBA" id="ARBA00022475"/>
    </source>
</evidence>
<feature type="compositionally biased region" description="Basic and acidic residues" evidence="7">
    <location>
        <begin position="82"/>
        <end position="100"/>
    </location>
</feature>
<evidence type="ECO:0000256" key="4">
    <source>
        <dbReference type="ARBA" id="ARBA00022801"/>
    </source>
</evidence>
<gene>
    <name evidence="9" type="ORF">ACGFZB_41525</name>
</gene>
<keyword evidence="3" id="KW-0812">Transmembrane</keyword>
<evidence type="ECO:0000256" key="7">
    <source>
        <dbReference type="SAM" id="MobiDB-lite"/>
    </source>
</evidence>
<dbReference type="PANTHER" id="PTHR14969">
    <property type="entry name" value="SPHINGOSINE-1-PHOSPHATE PHOSPHOHYDROLASE"/>
    <property type="match status" value="1"/>
</dbReference>
<sequence>MGLHETDRVLTQQTAARVPKRVGRVLSAVEEAAENTKLWCAAAAVMATGGGWRGRRAAATGLVALGVAQILSNGVCKQLADRSRPPKEWIPHDEVEDRPDSSSFPSGHTAAAVAFTAAVAAVWPTAGMLCAVPAVMVTVERVQSGAHYPSDVAAGAGIGVISALCVRHGPRLLMRHKV</sequence>
<dbReference type="Pfam" id="PF01569">
    <property type="entry name" value="PAP2"/>
    <property type="match status" value="1"/>
</dbReference>
<keyword evidence="10" id="KW-1185">Reference proteome</keyword>
<protein>
    <submittedName>
        <fullName evidence="9">Phosphatase PAP2 family protein</fullName>
    </submittedName>
</protein>
<dbReference type="InterPro" id="IPR036938">
    <property type="entry name" value="PAP2/HPO_sf"/>
</dbReference>
<dbReference type="PANTHER" id="PTHR14969:SF62">
    <property type="entry name" value="DECAPRENYLPHOSPHORYL-5-PHOSPHORIBOSE PHOSPHATASE RV3807C-RELATED"/>
    <property type="match status" value="1"/>
</dbReference>
<accession>A0ABW7BLL5</accession>
<dbReference type="Proteomes" id="UP001604267">
    <property type="component" value="Unassembled WGS sequence"/>
</dbReference>
<dbReference type="SUPFAM" id="SSF48317">
    <property type="entry name" value="Acid phosphatase/Vanadium-dependent haloperoxidase"/>
    <property type="match status" value="1"/>
</dbReference>
<dbReference type="InterPro" id="IPR000326">
    <property type="entry name" value="PAP2/HPO"/>
</dbReference>
<evidence type="ECO:0000256" key="1">
    <source>
        <dbReference type="ARBA" id="ARBA00004651"/>
    </source>
</evidence>
<dbReference type="RefSeq" id="WP_392825980.1">
    <property type="nucleotide sequence ID" value="NZ_JBICYV010000036.1"/>
</dbReference>
<reference evidence="9 10" key="1">
    <citation type="submission" date="2024-10" db="EMBL/GenBank/DDBJ databases">
        <title>The Natural Products Discovery Center: Release of the First 8490 Sequenced Strains for Exploring Actinobacteria Biosynthetic Diversity.</title>
        <authorList>
            <person name="Kalkreuter E."/>
            <person name="Kautsar S.A."/>
            <person name="Yang D."/>
            <person name="Bader C.D."/>
            <person name="Teijaro C.N."/>
            <person name="Fluegel L."/>
            <person name="Davis C.M."/>
            <person name="Simpson J.R."/>
            <person name="Lauterbach L."/>
            <person name="Steele A.D."/>
            <person name="Gui C."/>
            <person name="Meng S."/>
            <person name="Li G."/>
            <person name="Viehrig K."/>
            <person name="Ye F."/>
            <person name="Su P."/>
            <person name="Kiefer A.F."/>
            <person name="Nichols A."/>
            <person name="Cepeda A.J."/>
            <person name="Yan W."/>
            <person name="Fan B."/>
            <person name="Jiang Y."/>
            <person name="Adhikari A."/>
            <person name="Zheng C.-J."/>
            <person name="Schuster L."/>
            <person name="Cowan T.M."/>
            <person name="Smanski M.J."/>
            <person name="Chevrette M.G."/>
            <person name="De Carvalho L.P.S."/>
            <person name="Shen B."/>
        </authorList>
    </citation>
    <scope>NUCLEOTIDE SEQUENCE [LARGE SCALE GENOMIC DNA]</scope>
    <source>
        <strain evidence="9 10">NPDC048320</strain>
    </source>
</reference>
<comment type="caution">
    <text evidence="9">The sequence shown here is derived from an EMBL/GenBank/DDBJ whole genome shotgun (WGS) entry which is preliminary data.</text>
</comment>